<sequence>MTAAVVLSPRPGAALGSTARALLTATAPVWLPAGALAAVSALLGWLLPTVLTVSLLLLLASVLVHEAGHVAALRVLAPATPAVFRVDATGAGVCRPPLADTRREVAVVLAGPLAPAVVWTLGTALGAAAGGVPAAAVVWTGIVALGHPVSLLFPVGDTRTLLRALTR</sequence>
<keyword evidence="1" id="KW-0472">Membrane</keyword>
<name>A0A543NM21_9ACTN</name>
<feature type="transmembrane region" description="Helical" evidence="1">
    <location>
        <begin position="134"/>
        <end position="153"/>
    </location>
</feature>
<accession>A0A543NM21</accession>
<organism evidence="2 3">
    <name type="scientific">Haloactinospora alba</name>
    <dbReference type="NCBI Taxonomy" id="405555"/>
    <lineage>
        <taxon>Bacteria</taxon>
        <taxon>Bacillati</taxon>
        <taxon>Actinomycetota</taxon>
        <taxon>Actinomycetes</taxon>
        <taxon>Streptosporangiales</taxon>
        <taxon>Nocardiopsidaceae</taxon>
        <taxon>Haloactinospora</taxon>
    </lineage>
</organism>
<comment type="caution">
    <text evidence="2">The sequence shown here is derived from an EMBL/GenBank/DDBJ whole genome shotgun (WGS) entry which is preliminary data.</text>
</comment>
<evidence type="ECO:0000313" key="3">
    <source>
        <dbReference type="Proteomes" id="UP000317422"/>
    </source>
</evidence>
<dbReference type="AlphaFoldDB" id="A0A543NM21"/>
<keyword evidence="3" id="KW-1185">Reference proteome</keyword>
<feature type="transmembrane region" description="Helical" evidence="1">
    <location>
        <begin position="45"/>
        <end position="64"/>
    </location>
</feature>
<proteinExistence type="predicted"/>
<keyword evidence="1" id="KW-1133">Transmembrane helix</keyword>
<evidence type="ECO:0000313" key="2">
    <source>
        <dbReference type="EMBL" id="TQN32878.1"/>
    </source>
</evidence>
<dbReference type="EMBL" id="VFQC01000001">
    <property type="protein sequence ID" value="TQN32878.1"/>
    <property type="molecule type" value="Genomic_DNA"/>
</dbReference>
<reference evidence="2 3" key="1">
    <citation type="submission" date="2019-06" db="EMBL/GenBank/DDBJ databases">
        <title>Sequencing the genomes of 1000 actinobacteria strains.</title>
        <authorList>
            <person name="Klenk H.-P."/>
        </authorList>
    </citation>
    <scope>NUCLEOTIDE SEQUENCE [LARGE SCALE GENOMIC DNA]</scope>
    <source>
        <strain evidence="2 3">DSM 45015</strain>
    </source>
</reference>
<keyword evidence="1" id="KW-0812">Transmembrane</keyword>
<gene>
    <name evidence="2" type="ORF">FHX37_2865</name>
</gene>
<protein>
    <submittedName>
        <fullName evidence="2">Peptidase M50B-like protein</fullName>
    </submittedName>
</protein>
<dbReference type="Proteomes" id="UP000317422">
    <property type="component" value="Unassembled WGS sequence"/>
</dbReference>
<feature type="transmembrane region" description="Helical" evidence="1">
    <location>
        <begin position="105"/>
        <end position="128"/>
    </location>
</feature>
<evidence type="ECO:0000256" key="1">
    <source>
        <dbReference type="SAM" id="Phobius"/>
    </source>
</evidence>